<feature type="region of interest" description="Disordered" evidence="4">
    <location>
        <begin position="1"/>
        <end position="28"/>
    </location>
</feature>
<dbReference type="Proteomes" id="UP001321477">
    <property type="component" value="Chromosome"/>
</dbReference>
<dbReference type="PRINTS" id="PR00038">
    <property type="entry name" value="HTHLUXR"/>
</dbReference>
<evidence type="ECO:0000256" key="1">
    <source>
        <dbReference type="ARBA" id="ARBA00023015"/>
    </source>
</evidence>
<dbReference type="CDD" id="cd06170">
    <property type="entry name" value="LuxR_C_like"/>
    <property type="match status" value="1"/>
</dbReference>
<feature type="compositionally biased region" description="Basic and acidic residues" evidence="4">
    <location>
        <begin position="18"/>
        <end position="28"/>
    </location>
</feature>
<evidence type="ECO:0000313" key="6">
    <source>
        <dbReference type="EMBL" id="BDZ54426.1"/>
    </source>
</evidence>
<feature type="domain" description="HTH luxR-type" evidence="5">
    <location>
        <begin position="21"/>
        <end position="86"/>
    </location>
</feature>
<dbReference type="InterPro" id="IPR016032">
    <property type="entry name" value="Sig_transdc_resp-reg_C-effctor"/>
</dbReference>
<dbReference type="SMART" id="SM00421">
    <property type="entry name" value="HTH_LUXR"/>
    <property type="match status" value="1"/>
</dbReference>
<protein>
    <recommendedName>
        <fullName evidence="5">HTH luxR-type domain-containing protein</fullName>
    </recommendedName>
</protein>
<dbReference type="PANTHER" id="PTHR44688">
    <property type="entry name" value="DNA-BINDING TRANSCRIPTIONAL ACTIVATOR DEVR_DOSR"/>
    <property type="match status" value="1"/>
</dbReference>
<dbReference type="EMBL" id="AP027734">
    <property type="protein sequence ID" value="BDZ54426.1"/>
    <property type="molecule type" value="Genomic_DNA"/>
</dbReference>
<gene>
    <name evidence="6" type="ORF">GCM10025870_14990</name>
</gene>
<accession>A0ABM8H126</accession>
<organism evidence="6 7">
    <name type="scientific">Agromyces marinus</name>
    <dbReference type="NCBI Taxonomy" id="1389020"/>
    <lineage>
        <taxon>Bacteria</taxon>
        <taxon>Bacillati</taxon>
        <taxon>Actinomycetota</taxon>
        <taxon>Actinomycetes</taxon>
        <taxon>Micrococcales</taxon>
        <taxon>Microbacteriaceae</taxon>
        <taxon>Agromyces</taxon>
    </lineage>
</organism>
<evidence type="ECO:0000256" key="4">
    <source>
        <dbReference type="SAM" id="MobiDB-lite"/>
    </source>
</evidence>
<keyword evidence="3" id="KW-0804">Transcription</keyword>
<sequence>MFSGEVGARLVQHASAPNRERTRPFPELTERETEILAHIAAGRSNRDIAVSLFLAEKTVRNNVAMILAKLHLRDRAAAVAAARDHGLGAGR</sequence>
<evidence type="ECO:0000256" key="2">
    <source>
        <dbReference type="ARBA" id="ARBA00023125"/>
    </source>
</evidence>
<evidence type="ECO:0000313" key="7">
    <source>
        <dbReference type="Proteomes" id="UP001321477"/>
    </source>
</evidence>
<proteinExistence type="predicted"/>
<name>A0ABM8H126_9MICO</name>
<dbReference type="PROSITE" id="PS50043">
    <property type="entry name" value="HTH_LUXR_2"/>
    <property type="match status" value="1"/>
</dbReference>
<dbReference type="RefSeq" id="WP_286329603.1">
    <property type="nucleotide sequence ID" value="NZ_AP027734.1"/>
</dbReference>
<reference evidence="7" key="1">
    <citation type="journal article" date="2019" name="Int. J. Syst. Evol. Microbiol.">
        <title>The Global Catalogue of Microorganisms (GCM) 10K type strain sequencing project: providing services to taxonomists for standard genome sequencing and annotation.</title>
        <authorList>
            <consortium name="The Broad Institute Genomics Platform"/>
            <consortium name="The Broad Institute Genome Sequencing Center for Infectious Disease"/>
            <person name="Wu L."/>
            <person name="Ma J."/>
        </authorList>
    </citation>
    <scope>NUCLEOTIDE SEQUENCE [LARGE SCALE GENOMIC DNA]</scope>
    <source>
        <strain evidence="7">NBRC 109019</strain>
    </source>
</reference>
<keyword evidence="1" id="KW-0805">Transcription regulation</keyword>
<keyword evidence="2" id="KW-0238">DNA-binding</keyword>
<dbReference type="Pfam" id="PF00196">
    <property type="entry name" value="GerE"/>
    <property type="match status" value="1"/>
</dbReference>
<dbReference type="PANTHER" id="PTHR44688:SF16">
    <property type="entry name" value="DNA-BINDING TRANSCRIPTIONAL ACTIVATOR DEVR_DOSR"/>
    <property type="match status" value="1"/>
</dbReference>
<dbReference type="SUPFAM" id="SSF46894">
    <property type="entry name" value="C-terminal effector domain of the bipartite response regulators"/>
    <property type="match status" value="1"/>
</dbReference>
<dbReference type="InterPro" id="IPR036388">
    <property type="entry name" value="WH-like_DNA-bd_sf"/>
</dbReference>
<dbReference type="InterPro" id="IPR000792">
    <property type="entry name" value="Tscrpt_reg_LuxR_C"/>
</dbReference>
<keyword evidence="7" id="KW-1185">Reference proteome</keyword>
<evidence type="ECO:0000256" key="3">
    <source>
        <dbReference type="ARBA" id="ARBA00023163"/>
    </source>
</evidence>
<evidence type="ECO:0000259" key="5">
    <source>
        <dbReference type="PROSITE" id="PS50043"/>
    </source>
</evidence>
<dbReference type="Gene3D" id="1.10.10.10">
    <property type="entry name" value="Winged helix-like DNA-binding domain superfamily/Winged helix DNA-binding domain"/>
    <property type="match status" value="1"/>
</dbReference>